<dbReference type="RefSeq" id="WP_313976833.1">
    <property type="nucleotide sequence ID" value="NZ_JASJOS010000003.1"/>
</dbReference>
<evidence type="ECO:0000313" key="3">
    <source>
        <dbReference type="Proteomes" id="UP001241110"/>
    </source>
</evidence>
<name>A0AAE3QKF9_9BACT</name>
<dbReference type="Proteomes" id="UP001241110">
    <property type="component" value="Unassembled WGS sequence"/>
</dbReference>
<reference evidence="2" key="1">
    <citation type="submission" date="2023-05" db="EMBL/GenBank/DDBJ databases">
        <authorList>
            <person name="Zhang X."/>
        </authorList>
    </citation>
    <scope>NUCLEOTIDE SEQUENCE</scope>
    <source>
        <strain evidence="2">YF14B1</strain>
    </source>
</reference>
<dbReference type="EMBL" id="JASJOS010000003">
    <property type="protein sequence ID" value="MDJ1480261.1"/>
    <property type="molecule type" value="Genomic_DNA"/>
</dbReference>
<keyword evidence="1" id="KW-0812">Transmembrane</keyword>
<keyword evidence="1" id="KW-1133">Transmembrane helix</keyword>
<sequence length="228" mass="24647">MRTVFTILLIIAISCIQLNQIGNLSLVLSQGGANWTNVFGYDLSLPAALTWAIGIELGVLVSVLAGAKKQAAVLAAGSCLINLLANQVIDFSWSHTAAKIVVYALSSYLLWYFCELFAEYSQQEQKAEIVAEIKPVSIESADSAKQPDTKSAEQKSAELIEPANQLVAEKVTKLISSAKKQPAKIKSAQADQLSCQYCQRADFSNQSALNAHVGRCKKKIMRAHNSAS</sequence>
<gene>
    <name evidence="2" type="ORF">QNI16_07180</name>
</gene>
<proteinExistence type="predicted"/>
<organism evidence="2 3">
    <name type="scientific">Xanthocytophaga flava</name>
    <dbReference type="NCBI Taxonomy" id="3048013"/>
    <lineage>
        <taxon>Bacteria</taxon>
        <taxon>Pseudomonadati</taxon>
        <taxon>Bacteroidota</taxon>
        <taxon>Cytophagia</taxon>
        <taxon>Cytophagales</taxon>
        <taxon>Rhodocytophagaceae</taxon>
        <taxon>Xanthocytophaga</taxon>
    </lineage>
</organism>
<dbReference type="PROSITE" id="PS51257">
    <property type="entry name" value="PROKAR_LIPOPROTEIN"/>
    <property type="match status" value="1"/>
</dbReference>
<dbReference type="AlphaFoldDB" id="A0AAE3QKF9"/>
<protein>
    <submittedName>
        <fullName evidence="2">Uncharacterized protein</fullName>
    </submittedName>
</protein>
<comment type="caution">
    <text evidence="2">The sequence shown here is derived from an EMBL/GenBank/DDBJ whole genome shotgun (WGS) entry which is preliminary data.</text>
</comment>
<evidence type="ECO:0000256" key="1">
    <source>
        <dbReference type="SAM" id="Phobius"/>
    </source>
</evidence>
<accession>A0AAE3QKF9</accession>
<evidence type="ECO:0000313" key="2">
    <source>
        <dbReference type="EMBL" id="MDJ1480261.1"/>
    </source>
</evidence>
<keyword evidence="1" id="KW-0472">Membrane</keyword>
<feature type="transmembrane region" description="Helical" evidence="1">
    <location>
        <begin position="45"/>
        <end position="64"/>
    </location>
</feature>